<dbReference type="InterPro" id="IPR018958">
    <property type="entry name" value="Knr4/Smi1-like_dom"/>
</dbReference>
<accession>A0A510KYR5</accession>
<evidence type="ECO:0000259" key="1">
    <source>
        <dbReference type="SMART" id="SM00860"/>
    </source>
</evidence>
<feature type="domain" description="Knr4/Smi1-like" evidence="1">
    <location>
        <begin position="192"/>
        <end position="329"/>
    </location>
</feature>
<dbReference type="OrthoDB" id="1149162at2"/>
<dbReference type="SUPFAM" id="SSF160631">
    <property type="entry name" value="SMI1/KNR4-like"/>
    <property type="match status" value="1"/>
</dbReference>
<dbReference type="EMBL" id="AP019841">
    <property type="protein sequence ID" value="BBM55353.1"/>
    <property type="molecule type" value="Genomic_DNA"/>
</dbReference>
<evidence type="ECO:0000313" key="2">
    <source>
        <dbReference type="EMBL" id="BBM55353.1"/>
    </source>
</evidence>
<dbReference type="Proteomes" id="UP000321944">
    <property type="component" value="Chromosome"/>
</dbReference>
<protein>
    <submittedName>
        <fullName evidence="2">SMI1 / KNR4 family protein</fullName>
    </submittedName>
</protein>
<name>A0A510KYR5_9FUSO</name>
<dbReference type="SMART" id="SM00860">
    <property type="entry name" value="SMI1_KNR4"/>
    <property type="match status" value="2"/>
</dbReference>
<dbReference type="Pfam" id="PF09346">
    <property type="entry name" value="SMI1_KNR4"/>
    <property type="match status" value="1"/>
</dbReference>
<gene>
    <name evidence="2" type="ORF">JMUB3936_1640</name>
</gene>
<reference evidence="2 3" key="1">
    <citation type="submission" date="2019-07" db="EMBL/GenBank/DDBJ databases">
        <title>Complete Genome Sequence of Leptotrichia wadei Strain JMUB3936.</title>
        <authorList>
            <person name="Watanabe S."/>
            <person name="Cui L."/>
        </authorList>
    </citation>
    <scope>NUCLEOTIDE SEQUENCE [LARGE SCALE GENOMIC DNA]</scope>
    <source>
        <strain evidence="2 3">JMUB3936</strain>
    </source>
</reference>
<dbReference type="AlphaFoldDB" id="A0A510KYR5"/>
<organism evidence="2 3">
    <name type="scientific">Leptotrichia wadei</name>
    <dbReference type="NCBI Taxonomy" id="157687"/>
    <lineage>
        <taxon>Bacteria</taxon>
        <taxon>Fusobacteriati</taxon>
        <taxon>Fusobacteriota</taxon>
        <taxon>Fusobacteriia</taxon>
        <taxon>Fusobacteriales</taxon>
        <taxon>Leptotrichiaceae</taxon>
        <taxon>Leptotrichia</taxon>
    </lineage>
</organism>
<evidence type="ECO:0000313" key="3">
    <source>
        <dbReference type="Proteomes" id="UP000321944"/>
    </source>
</evidence>
<feature type="domain" description="Knr4/Smi1-like" evidence="1">
    <location>
        <begin position="21"/>
        <end position="120"/>
    </location>
</feature>
<dbReference type="RefSeq" id="WP_147004052.1">
    <property type="nucleotide sequence ID" value="NZ_AP019841.1"/>
</dbReference>
<dbReference type="Gene3D" id="3.40.1580.10">
    <property type="entry name" value="SMI1/KNR4-like"/>
    <property type="match status" value="1"/>
</dbReference>
<dbReference type="InterPro" id="IPR037883">
    <property type="entry name" value="Knr4/Smi1-like_sf"/>
</dbReference>
<proteinExistence type="predicted"/>
<sequence length="362" mass="43899">MLKEKLNNKNLGDMIWKEIFKVDSKDFEKIEKKLGIKFPENDIKYLKVFNCGKSVNVIFNIENEKFYLKFDTLEYKYFSENLKYFHRLTGNYFENRKIIPIISNTKFLTQPSELKEFVIAYDFTNNINNPEIIFITYKAKDTGKSYERYRYIEDSVTEKKLGNDSLAILDYLYLTDDKPEEIKPGWLFEEFSTKEEIEEFQKEIGLKFPEKYLNFLYKAIDENGIRIYPEKYKKEYKEKLEQTNFKNGAYMMLDQVKEDYQFLLDEFKPYPKKLIPIFDCLYERYICLDYRGKLNTTLKEPRITYFNSEEEGNRRFVPIADSYEAFLDMIEIDEKKVESEKRAMKERYLYGYQILEMIREEE</sequence>